<comment type="caution">
    <text evidence="3">The sequence shown here is derived from an EMBL/GenBank/DDBJ whole genome shotgun (WGS) entry which is preliminary data.</text>
</comment>
<keyword evidence="4" id="KW-1185">Reference proteome</keyword>
<reference evidence="3" key="1">
    <citation type="journal article" date="2020" name="Stud. Mycol.">
        <title>101 Dothideomycetes genomes: a test case for predicting lifestyles and emergence of pathogens.</title>
        <authorList>
            <person name="Haridas S."/>
            <person name="Albert R."/>
            <person name="Binder M."/>
            <person name="Bloem J."/>
            <person name="Labutti K."/>
            <person name="Salamov A."/>
            <person name="Andreopoulos B."/>
            <person name="Baker S."/>
            <person name="Barry K."/>
            <person name="Bills G."/>
            <person name="Bluhm B."/>
            <person name="Cannon C."/>
            <person name="Castanera R."/>
            <person name="Culley D."/>
            <person name="Daum C."/>
            <person name="Ezra D."/>
            <person name="Gonzalez J."/>
            <person name="Henrissat B."/>
            <person name="Kuo A."/>
            <person name="Liang C."/>
            <person name="Lipzen A."/>
            <person name="Lutzoni F."/>
            <person name="Magnuson J."/>
            <person name="Mondo S."/>
            <person name="Nolan M."/>
            <person name="Ohm R."/>
            <person name="Pangilinan J."/>
            <person name="Park H.-J."/>
            <person name="Ramirez L."/>
            <person name="Alfaro M."/>
            <person name="Sun H."/>
            <person name="Tritt A."/>
            <person name="Yoshinaga Y."/>
            <person name="Zwiers L.-H."/>
            <person name="Turgeon B."/>
            <person name="Goodwin S."/>
            <person name="Spatafora J."/>
            <person name="Crous P."/>
            <person name="Grigoriev I."/>
        </authorList>
    </citation>
    <scope>NUCLEOTIDE SEQUENCE</scope>
    <source>
        <strain evidence="3">CBS 690.94</strain>
    </source>
</reference>
<protein>
    <recommendedName>
        <fullName evidence="2">DUF7924 domain-containing protein</fullName>
    </recommendedName>
</protein>
<sequence>MSPPTRKRKTVDSRPHPPKHHRLGETLTPALADNSAPAWPLTAENLSRVEDPSRLAELDLDYRSNISESMASQPGEYDKLAIAGVLVDNQEPMSPPVRQFINDLFGRARDHPSPRAAYVVANAHAARQGGKELAKELLAKGIGLECFRDGGYALSTRHPNIRLDDSFLPNSPKARQDMRLKPAQPDVANGYLTRREAAGATVPFNRDEEAQIMLEMVRNPRTGQLCPLNVTPRMFFPYYTIQWKSNDAMYKATAQGACDGAVINEHLRSLYSAAQGPNNPNESDVVLTMHFSATFEGNLVILWVHFYNPEKSAYHMERVGQFVVDEQEPMTRYRRFLRNLEDYAMGPRLDAIKRALSDISAGSAPGAEQGAAGDDQAAAPVR</sequence>
<organism evidence="3 4">
    <name type="scientific">Karstenula rhodostoma CBS 690.94</name>
    <dbReference type="NCBI Taxonomy" id="1392251"/>
    <lineage>
        <taxon>Eukaryota</taxon>
        <taxon>Fungi</taxon>
        <taxon>Dikarya</taxon>
        <taxon>Ascomycota</taxon>
        <taxon>Pezizomycotina</taxon>
        <taxon>Dothideomycetes</taxon>
        <taxon>Pleosporomycetidae</taxon>
        <taxon>Pleosporales</taxon>
        <taxon>Massarineae</taxon>
        <taxon>Didymosphaeriaceae</taxon>
        <taxon>Karstenula</taxon>
    </lineage>
</organism>
<dbReference type="EMBL" id="MU001515">
    <property type="protein sequence ID" value="KAF2437614.1"/>
    <property type="molecule type" value="Genomic_DNA"/>
</dbReference>
<dbReference type="Proteomes" id="UP000799764">
    <property type="component" value="Unassembled WGS sequence"/>
</dbReference>
<dbReference type="AlphaFoldDB" id="A0A9P4U464"/>
<dbReference type="PANTHER" id="PTHR42470:SF1">
    <property type="entry name" value="VAST DOMAIN-CONTAINING PROTEIN"/>
    <property type="match status" value="1"/>
</dbReference>
<feature type="compositionally biased region" description="Low complexity" evidence="1">
    <location>
        <begin position="364"/>
        <end position="382"/>
    </location>
</feature>
<evidence type="ECO:0000259" key="2">
    <source>
        <dbReference type="Pfam" id="PF25545"/>
    </source>
</evidence>
<gene>
    <name evidence="3" type="ORF">P171DRAFT_179423</name>
</gene>
<dbReference type="OrthoDB" id="5426775at2759"/>
<dbReference type="InterPro" id="IPR057684">
    <property type="entry name" value="DUF7924"/>
</dbReference>
<feature type="region of interest" description="Disordered" evidence="1">
    <location>
        <begin position="362"/>
        <end position="382"/>
    </location>
</feature>
<name>A0A9P4U464_9PLEO</name>
<feature type="domain" description="DUF7924" evidence="2">
    <location>
        <begin position="177"/>
        <end position="356"/>
    </location>
</feature>
<evidence type="ECO:0000313" key="3">
    <source>
        <dbReference type="EMBL" id="KAF2437614.1"/>
    </source>
</evidence>
<evidence type="ECO:0000256" key="1">
    <source>
        <dbReference type="SAM" id="MobiDB-lite"/>
    </source>
</evidence>
<dbReference type="Pfam" id="PF25545">
    <property type="entry name" value="DUF7924"/>
    <property type="match status" value="1"/>
</dbReference>
<accession>A0A9P4U464</accession>
<evidence type="ECO:0000313" key="4">
    <source>
        <dbReference type="Proteomes" id="UP000799764"/>
    </source>
</evidence>
<feature type="region of interest" description="Disordered" evidence="1">
    <location>
        <begin position="1"/>
        <end position="30"/>
    </location>
</feature>
<proteinExistence type="predicted"/>
<dbReference type="PANTHER" id="PTHR42470">
    <property type="entry name" value="VAST DOMAIN-CONTAINING PROTEIN"/>
    <property type="match status" value="1"/>
</dbReference>